<protein>
    <recommendedName>
        <fullName evidence="4">O-antigen ligase-like membrane protein</fullName>
    </recommendedName>
</protein>
<dbReference type="Proteomes" id="UP000322362">
    <property type="component" value="Unassembled WGS sequence"/>
</dbReference>
<comment type="caution">
    <text evidence="2">The sequence shown here is derived from an EMBL/GenBank/DDBJ whole genome shotgun (WGS) entry which is preliminary data.</text>
</comment>
<feature type="transmembrane region" description="Helical" evidence="1">
    <location>
        <begin position="189"/>
        <end position="210"/>
    </location>
</feature>
<feature type="transmembrane region" description="Helical" evidence="1">
    <location>
        <begin position="85"/>
        <end position="108"/>
    </location>
</feature>
<gene>
    <name evidence="2" type="ORF">FXV77_06580</name>
</gene>
<keyword evidence="1" id="KW-0812">Transmembrane</keyword>
<name>A0A5D4HDF8_9SPHI</name>
<reference evidence="2 3" key="1">
    <citation type="submission" date="2019-08" db="EMBL/GenBank/DDBJ databases">
        <title>Phlebobacter frassis gen. nov. sp. nov., a new member of family Sphingobacteriaceae isolated from sand fly rearing media.</title>
        <authorList>
            <person name="Kakumanu M.L."/>
            <person name="Marayati B.F."/>
            <person name="Wada-Katsumata A."/>
            <person name="Wasserberg G."/>
            <person name="Schal C."/>
            <person name="Apperson C.S."/>
            <person name="Ponnusamy L."/>
        </authorList>
    </citation>
    <scope>NUCLEOTIDE SEQUENCE [LARGE SCALE GENOMIC DNA]</scope>
    <source>
        <strain evidence="2 3">SSI9</strain>
    </source>
</reference>
<feature type="transmembrane region" description="Helical" evidence="1">
    <location>
        <begin position="25"/>
        <end position="43"/>
    </location>
</feature>
<feature type="transmembrane region" description="Helical" evidence="1">
    <location>
        <begin position="55"/>
        <end position="79"/>
    </location>
</feature>
<feature type="transmembrane region" description="Helical" evidence="1">
    <location>
        <begin position="285"/>
        <end position="306"/>
    </location>
</feature>
<evidence type="ECO:0000313" key="2">
    <source>
        <dbReference type="EMBL" id="TYR36840.1"/>
    </source>
</evidence>
<proteinExistence type="predicted"/>
<feature type="transmembrane region" description="Helical" evidence="1">
    <location>
        <begin position="339"/>
        <end position="357"/>
    </location>
</feature>
<dbReference type="AlphaFoldDB" id="A0A5D4HDF8"/>
<keyword evidence="3" id="KW-1185">Reference proteome</keyword>
<accession>A0A5D4HDF8</accession>
<keyword evidence="1" id="KW-1133">Transmembrane helix</keyword>
<evidence type="ECO:0000313" key="3">
    <source>
        <dbReference type="Proteomes" id="UP000322362"/>
    </source>
</evidence>
<feature type="transmembrane region" description="Helical" evidence="1">
    <location>
        <begin position="120"/>
        <end position="138"/>
    </location>
</feature>
<feature type="transmembrane region" description="Helical" evidence="1">
    <location>
        <begin position="165"/>
        <end position="183"/>
    </location>
</feature>
<evidence type="ECO:0008006" key="4">
    <source>
        <dbReference type="Google" id="ProtNLM"/>
    </source>
</evidence>
<dbReference type="EMBL" id="VTAV01000003">
    <property type="protein sequence ID" value="TYR36840.1"/>
    <property type="molecule type" value="Genomic_DNA"/>
</dbReference>
<evidence type="ECO:0000256" key="1">
    <source>
        <dbReference type="SAM" id="Phobius"/>
    </source>
</evidence>
<feature type="transmembrane region" description="Helical" evidence="1">
    <location>
        <begin position="144"/>
        <end position="160"/>
    </location>
</feature>
<keyword evidence="1" id="KW-0472">Membrane</keyword>
<dbReference type="RefSeq" id="WP_148918427.1">
    <property type="nucleotide sequence ID" value="NZ_VTAV01000003.1"/>
</dbReference>
<sequence length="385" mass="43967">MGELLLLSFLIVIYFNARKSLSISLFLKVVVTILIMWGALIILRGEWNGSRTALMLNVIGHNGVILYLLPLLVFLPLSGFTLHKILYLLFLYSLFIYPLWLLNIQDLIQRGSFSYRTETIGVFLAFLSGFLLFFHPIFTKGQNLAIRITLLIYLVLMLINARRNICFSIITLLFLAYLVNSFIVKKEAIYSNILAFGGVLILILIILINLNSLLSGFFSYLGERGTTDTRSGVEELFFYDFNRSGINDWLFGRGLNGTYYQEMVDSDTGEITTDRGGIETGYLDLVLKGGILYNILLLVILIPAIVKGLGSRKMVGVSCGLFLLTYLVDLYTTSPLSSVSIRSILFYLCISVCYRKVRYIGYRDLKRLKYRYDKKLKNKIYMKIR</sequence>
<organism evidence="2 3">
    <name type="scientific">Sphingobacterium phlebotomi</name>
    <dbReference type="NCBI Taxonomy" id="2605433"/>
    <lineage>
        <taxon>Bacteria</taxon>
        <taxon>Pseudomonadati</taxon>
        <taxon>Bacteroidota</taxon>
        <taxon>Sphingobacteriia</taxon>
        <taxon>Sphingobacteriales</taxon>
        <taxon>Sphingobacteriaceae</taxon>
        <taxon>Sphingobacterium</taxon>
    </lineage>
</organism>